<dbReference type="PANTHER" id="PTHR24559:SF444">
    <property type="entry name" value="REVERSE TRANSCRIPTASE DOMAIN-CONTAINING PROTEIN"/>
    <property type="match status" value="1"/>
</dbReference>
<gene>
    <name evidence="2" type="ORF">AAG570_004809</name>
</gene>
<dbReference type="InterPro" id="IPR000477">
    <property type="entry name" value="RT_dom"/>
</dbReference>
<dbReference type="InterPro" id="IPR053134">
    <property type="entry name" value="RNA-dir_DNA_polymerase"/>
</dbReference>
<dbReference type="GO" id="GO:0071897">
    <property type="term" value="P:DNA biosynthetic process"/>
    <property type="evidence" value="ECO:0007669"/>
    <property type="project" value="UniProtKB-ARBA"/>
</dbReference>
<reference evidence="2 3" key="1">
    <citation type="submission" date="2024-07" db="EMBL/GenBank/DDBJ databases">
        <title>Chromosome-level genome assembly of the water stick insect Ranatra chinensis (Heteroptera: Nepidae).</title>
        <authorList>
            <person name="Liu X."/>
        </authorList>
    </citation>
    <scope>NUCLEOTIDE SEQUENCE [LARGE SCALE GENOMIC DNA]</scope>
    <source>
        <strain evidence="2">Cailab_2021Rc</strain>
        <tissue evidence="2">Muscle</tissue>
    </source>
</reference>
<feature type="domain" description="Reverse transcriptase" evidence="1">
    <location>
        <begin position="41"/>
        <end position="132"/>
    </location>
</feature>
<dbReference type="Gene3D" id="3.30.70.270">
    <property type="match status" value="1"/>
</dbReference>
<dbReference type="InterPro" id="IPR043128">
    <property type="entry name" value="Rev_trsase/Diguanyl_cyclase"/>
</dbReference>
<name>A0ABD0Y213_9HEMI</name>
<dbReference type="AlphaFoldDB" id="A0ABD0Y213"/>
<proteinExistence type="predicted"/>
<evidence type="ECO:0000313" key="2">
    <source>
        <dbReference type="EMBL" id="KAL1117486.1"/>
    </source>
</evidence>
<protein>
    <recommendedName>
        <fullName evidence="1">Reverse transcriptase domain-containing protein</fullName>
    </recommendedName>
</protein>
<sequence>MNTQLRFAINRRYHFQSKNQAGGDVGQDEWCVDLQPPRFEGEYHQIRTYEADCEKTAFQPGRGKYEFTRMPFGLRNASTTTQRLTDKFLECLNEDEIQVYMNDIIVFSRSKQENGRRLEQLHQRFEEFRLKFYDLTEISVVHIDRIFSR</sequence>
<accession>A0ABD0Y213</accession>
<dbReference type="Proteomes" id="UP001558652">
    <property type="component" value="Unassembled WGS sequence"/>
</dbReference>
<dbReference type="InterPro" id="IPR043502">
    <property type="entry name" value="DNA/RNA_pol_sf"/>
</dbReference>
<dbReference type="Gene3D" id="3.10.10.10">
    <property type="entry name" value="HIV Type 1 Reverse Transcriptase, subunit A, domain 1"/>
    <property type="match status" value="1"/>
</dbReference>
<keyword evidence="3" id="KW-1185">Reference proteome</keyword>
<evidence type="ECO:0000313" key="3">
    <source>
        <dbReference type="Proteomes" id="UP001558652"/>
    </source>
</evidence>
<organism evidence="2 3">
    <name type="scientific">Ranatra chinensis</name>
    <dbReference type="NCBI Taxonomy" id="642074"/>
    <lineage>
        <taxon>Eukaryota</taxon>
        <taxon>Metazoa</taxon>
        <taxon>Ecdysozoa</taxon>
        <taxon>Arthropoda</taxon>
        <taxon>Hexapoda</taxon>
        <taxon>Insecta</taxon>
        <taxon>Pterygota</taxon>
        <taxon>Neoptera</taxon>
        <taxon>Paraneoptera</taxon>
        <taxon>Hemiptera</taxon>
        <taxon>Heteroptera</taxon>
        <taxon>Panheteroptera</taxon>
        <taxon>Nepomorpha</taxon>
        <taxon>Nepidae</taxon>
        <taxon>Ranatrinae</taxon>
        <taxon>Ranatra</taxon>
    </lineage>
</organism>
<dbReference type="PANTHER" id="PTHR24559">
    <property type="entry name" value="TRANSPOSON TY3-I GAG-POL POLYPROTEIN"/>
    <property type="match status" value="1"/>
</dbReference>
<dbReference type="EMBL" id="JBFDAA010000016">
    <property type="protein sequence ID" value="KAL1117486.1"/>
    <property type="molecule type" value="Genomic_DNA"/>
</dbReference>
<evidence type="ECO:0000259" key="1">
    <source>
        <dbReference type="Pfam" id="PF00078"/>
    </source>
</evidence>
<dbReference type="SUPFAM" id="SSF56672">
    <property type="entry name" value="DNA/RNA polymerases"/>
    <property type="match status" value="1"/>
</dbReference>
<dbReference type="Pfam" id="PF00078">
    <property type="entry name" value="RVT_1"/>
    <property type="match status" value="1"/>
</dbReference>
<comment type="caution">
    <text evidence="2">The sequence shown here is derived from an EMBL/GenBank/DDBJ whole genome shotgun (WGS) entry which is preliminary data.</text>
</comment>